<sequence>MSRLVRYICGLTIDDVMFVTYSISAVGTVVGASYGLQFHVRRNVLMNMDATDSHGNLSIYDPSYHQNMIVRTIYTLPYGALSMLVFGFAGFLSPIVIMPSVCVGAVIVPFVVPYYFWKEYINHKSNDNNEKLR</sequence>
<feature type="transmembrane region" description="Helical" evidence="1">
    <location>
        <begin position="16"/>
        <end position="36"/>
    </location>
</feature>
<feature type="transmembrane region" description="Helical" evidence="1">
    <location>
        <begin position="97"/>
        <end position="117"/>
    </location>
</feature>
<keyword evidence="1" id="KW-0472">Membrane</keyword>
<reference evidence="2" key="1">
    <citation type="submission" date="2018-10" db="EMBL/GenBank/DDBJ databases">
        <title>Hidden diversity of soil giant viruses.</title>
        <authorList>
            <person name="Schulz F."/>
            <person name="Alteio L."/>
            <person name="Goudeau D."/>
            <person name="Ryan E.M."/>
            <person name="Malmstrom R.R."/>
            <person name="Blanchard J."/>
            <person name="Woyke T."/>
        </authorList>
    </citation>
    <scope>NUCLEOTIDE SEQUENCE</scope>
    <source>
        <strain evidence="2">GAV1</strain>
    </source>
</reference>
<dbReference type="EMBL" id="MK072199">
    <property type="protein sequence ID" value="AYV79868.1"/>
    <property type="molecule type" value="Genomic_DNA"/>
</dbReference>
<accession>A0A3G4ZY80</accession>
<keyword evidence="1" id="KW-1133">Transmembrane helix</keyword>
<protein>
    <submittedName>
        <fullName evidence="2">Uncharacterized protein</fullName>
    </submittedName>
</protein>
<feature type="transmembrane region" description="Helical" evidence="1">
    <location>
        <begin position="73"/>
        <end position="91"/>
    </location>
</feature>
<gene>
    <name evidence="2" type="ORF">Gaeavirus1_5</name>
</gene>
<evidence type="ECO:0000256" key="1">
    <source>
        <dbReference type="SAM" id="Phobius"/>
    </source>
</evidence>
<name>A0A3G4ZY80_9VIRU</name>
<keyword evidence="1" id="KW-0812">Transmembrane</keyword>
<evidence type="ECO:0000313" key="2">
    <source>
        <dbReference type="EMBL" id="AYV79868.1"/>
    </source>
</evidence>
<proteinExistence type="predicted"/>
<organism evidence="2">
    <name type="scientific">Gaeavirus sp</name>
    <dbReference type="NCBI Taxonomy" id="2487767"/>
    <lineage>
        <taxon>Viruses</taxon>
        <taxon>Varidnaviria</taxon>
        <taxon>Bamfordvirae</taxon>
        <taxon>Nucleocytoviricota</taxon>
        <taxon>Megaviricetes</taxon>
        <taxon>Imitervirales</taxon>
        <taxon>Mimiviridae</taxon>
        <taxon>Klosneuvirinae</taxon>
    </lineage>
</organism>